<evidence type="ECO:0000256" key="7">
    <source>
        <dbReference type="ARBA" id="ARBA00022917"/>
    </source>
</evidence>
<dbReference type="InterPro" id="IPR008909">
    <property type="entry name" value="DALR_anticod-bd"/>
</dbReference>
<dbReference type="GO" id="GO:0004814">
    <property type="term" value="F:arginine-tRNA ligase activity"/>
    <property type="evidence" value="ECO:0007669"/>
    <property type="project" value="InterPro"/>
</dbReference>
<accession>A0A7V5P0E2</accession>
<dbReference type="PANTHER" id="PTHR30075">
    <property type="entry name" value="GLYCYL-TRNA SYNTHETASE"/>
    <property type="match status" value="1"/>
</dbReference>
<dbReference type="InterPro" id="IPR015944">
    <property type="entry name" value="Gly-tRNA-synth_bsu"/>
</dbReference>
<comment type="subcellular location">
    <subcellularLocation>
        <location evidence="1 10">Cytoplasm</location>
    </subcellularLocation>
</comment>
<keyword evidence="4 10" id="KW-0436">Ligase</keyword>
<dbReference type="PANTHER" id="PTHR30075:SF2">
    <property type="entry name" value="GLYCINE--TRNA LIGASE, CHLOROPLASTIC_MITOCHONDRIAL 2"/>
    <property type="match status" value="1"/>
</dbReference>
<evidence type="ECO:0000256" key="4">
    <source>
        <dbReference type="ARBA" id="ARBA00022598"/>
    </source>
</evidence>
<evidence type="ECO:0000256" key="10">
    <source>
        <dbReference type="HAMAP-Rule" id="MF_00255"/>
    </source>
</evidence>
<dbReference type="EC" id="6.1.1.14" evidence="10"/>
<dbReference type="PROSITE" id="PS50861">
    <property type="entry name" value="AA_TRNA_LIGASE_II_GLYAB"/>
    <property type="match status" value="1"/>
</dbReference>
<name>A0A7V5P0E2_9BACT</name>
<feature type="domain" description="DALR anticodon binding" evidence="11">
    <location>
        <begin position="585"/>
        <end position="677"/>
    </location>
</feature>
<dbReference type="HAMAP" id="MF_00255">
    <property type="entry name" value="Gly_tRNA_synth_beta"/>
    <property type="match status" value="1"/>
</dbReference>
<keyword evidence="5 10" id="KW-0547">Nucleotide-binding</keyword>
<dbReference type="GO" id="GO:0004820">
    <property type="term" value="F:glycine-tRNA ligase activity"/>
    <property type="evidence" value="ECO:0007669"/>
    <property type="project" value="UniProtKB-UniRule"/>
</dbReference>
<keyword evidence="3 10" id="KW-0963">Cytoplasm</keyword>
<sequence length="692" mass="78710">MAKDLLLEIGTEEIPARFIEPALENLKSLAQEGLKRLELDFAAVKTLGTPRRLTLYVAELAERQPDRTEEILGPPKKAAFDAEGNPTPAAFGFAKKFGAKIEDLKLKETEKGLYLCLVKKIPGRATVEILPEFLKELILKIPFPKTMRWGTHKVRFARPIRWLLALYGRQVIPLELAGVKAGKVTFGHRFMAPGPIEVEDFVSYVRRLREAFVIVEPEERLARTKDEITDAALEAGGKVLEDPELLKENAHLVEFPYATLGRFEEKFLALPRPVLITAMKEHQRYFSVVDERGELLPKFIAVNNTRPKDPSFLIKGHERVLRARLEDASFYFERDRKIPLPQRVKELAQVGYHAELGTLYDKIKRMEALAAWLAQRLAPEKLEIVKRAAYLSKADLVTELVQEFPSLQGIMGREYALLSGEPEEVATAIYEHYLPLSAGGPLPETVPGAIVALADKMDTLCAFFGIGEKPTGAADPYGLRRAAYGLIEIILAHRFSLSLSSFINEALKLLKEWLKREPKEVLLEVKAFIARRLEGAFETRGFQDDLIRAIMAVGFDDLVDTQRRLEALKAIRQSPDFRALAVGFKRVMNMVKKLKEPLPFQEKLLIEEAERELFLNYLKVREEALPYLEAGQYEEALREFLKLKPYIDRFFDEVFVMVEDQALRENRLALLQKIAELFLSVADLSFLREEVA</sequence>
<evidence type="ECO:0000256" key="8">
    <source>
        <dbReference type="ARBA" id="ARBA00023146"/>
    </source>
</evidence>
<dbReference type="Pfam" id="PF02092">
    <property type="entry name" value="tRNA_synt_2f"/>
    <property type="match status" value="1"/>
</dbReference>
<dbReference type="AlphaFoldDB" id="A0A7V5P0E2"/>
<comment type="caution">
    <text evidence="12">The sequence shown here is derived from an EMBL/GenBank/DDBJ whole genome shotgun (WGS) entry which is preliminary data.</text>
</comment>
<dbReference type="GO" id="GO:0006420">
    <property type="term" value="P:arginyl-tRNA aminoacylation"/>
    <property type="evidence" value="ECO:0007669"/>
    <property type="project" value="InterPro"/>
</dbReference>
<evidence type="ECO:0000256" key="9">
    <source>
        <dbReference type="ARBA" id="ARBA00047937"/>
    </source>
</evidence>
<protein>
    <recommendedName>
        <fullName evidence="10">Glycine--tRNA ligase beta subunit</fullName>
        <ecNumber evidence="10">6.1.1.14</ecNumber>
    </recommendedName>
    <alternativeName>
        <fullName evidence="10">Glycyl-tRNA synthetase beta subunit</fullName>
        <shortName evidence="10">GlyRS</shortName>
    </alternativeName>
</protein>
<evidence type="ECO:0000259" key="11">
    <source>
        <dbReference type="Pfam" id="PF05746"/>
    </source>
</evidence>
<dbReference type="Pfam" id="PF05746">
    <property type="entry name" value="DALR_1"/>
    <property type="match status" value="1"/>
</dbReference>
<keyword evidence="6 10" id="KW-0067">ATP-binding</keyword>
<dbReference type="PRINTS" id="PR01045">
    <property type="entry name" value="TRNASYNTHGB"/>
</dbReference>
<gene>
    <name evidence="10" type="primary">glyS</name>
    <name evidence="12" type="ORF">ENJ96_06940</name>
</gene>
<dbReference type="EMBL" id="DROK01000201">
    <property type="protein sequence ID" value="HHI97572.1"/>
    <property type="molecule type" value="Genomic_DNA"/>
</dbReference>
<reference evidence="12" key="1">
    <citation type="journal article" date="2020" name="mSystems">
        <title>Genome- and Community-Level Interaction Insights into Carbon Utilization and Element Cycling Functions of Hydrothermarchaeota in Hydrothermal Sediment.</title>
        <authorList>
            <person name="Zhou Z."/>
            <person name="Liu Y."/>
            <person name="Xu W."/>
            <person name="Pan J."/>
            <person name="Luo Z.H."/>
            <person name="Li M."/>
        </authorList>
    </citation>
    <scope>NUCLEOTIDE SEQUENCE [LARGE SCALE GENOMIC DNA]</scope>
    <source>
        <strain evidence="12">HyVt-533</strain>
    </source>
</reference>
<comment type="similarity">
    <text evidence="2 10">Belongs to the class-II aminoacyl-tRNA synthetase family.</text>
</comment>
<dbReference type="Proteomes" id="UP000886101">
    <property type="component" value="Unassembled WGS sequence"/>
</dbReference>
<comment type="catalytic activity">
    <reaction evidence="9 10">
        <text>tRNA(Gly) + glycine + ATP = glycyl-tRNA(Gly) + AMP + diphosphate</text>
        <dbReference type="Rhea" id="RHEA:16013"/>
        <dbReference type="Rhea" id="RHEA-COMP:9664"/>
        <dbReference type="Rhea" id="RHEA-COMP:9683"/>
        <dbReference type="ChEBI" id="CHEBI:30616"/>
        <dbReference type="ChEBI" id="CHEBI:33019"/>
        <dbReference type="ChEBI" id="CHEBI:57305"/>
        <dbReference type="ChEBI" id="CHEBI:78442"/>
        <dbReference type="ChEBI" id="CHEBI:78522"/>
        <dbReference type="ChEBI" id="CHEBI:456215"/>
        <dbReference type="EC" id="6.1.1.14"/>
    </reaction>
</comment>
<evidence type="ECO:0000256" key="1">
    <source>
        <dbReference type="ARBA" id="ARBA00004496"/>
    </source>
</evidence>
<dbReference type="GO" id="GO:0006426">
    <property type="term" value="P:glycyl-tRNA aminoacylation"/>
    <property type="evidence" value="ECO:0007669"/>
    <property type="project" value="UniProtKB-UniRule"/>
</dbReference>
<comment type="subunit">
    <text evidence="10">Tetramer of two alpha and two beta subunits.</text>
</comment>
<evidence type="ECO:0000313" key="12">
    <source>
        <dbReference type="EMBL" id="HHI97572.1"/>
    </source>
</evidence>
<organism evidence="12">
    <name type="scientific">Thermodesulfatator atlanticus</name>
    <dbReference type="NCBI Taxonomy" id="501497"/>
    <lineage>
        <taxon>Bacteria</taxon>
        <taxon>Pseudomonadati</taxon>
        <taxon>Thermodesulfobacteriota</taxon>
        <taxon>Thermodesulfobacteria</taxon>
        <taxon>Thermodesulfobacteriales</taxon>
        <taxon>Thermodesulfatatoraceae</taxon>
        <taxon>Thermodesulfatator</taxon>
    </lineage>
</organism>
<evidence type="ECO:0000256" key="5">
    <source>
        <dbReference type="ARBA" id="ARBA00022741"/>
    </source>
</evidence>
<evidence type="ECO:0000256" key="2">
    <source>
        <dbReference type="ARBA" id="ARBA00008226"/>
    </source>
</evidence>
<dbReference type="SUPFAM" id="SSF109604">
    <property type="entry name" value="HD-domain/PDEase-like"/>
    <property type="match status" value="1"/>
</dbReference>
<dbReference type="NCBIfam" id="TIGR00211">
    <property type="entry name" value="glyS"/>
    <property type="match status" value="1"/>
</dbReference>
<evidence type="ECO:0000256" key="3">
    <source>
        <dbReference type="ARBA" id="ARBA00022490"/>
    </source>
</evidence>
<evidence type="ECO:0000256" key="6">
    <source>
        <dbReference type="ARBA" id="ARBA00022840"/>
    </source>
</evidence>
<dbReference type="InterPro" id="IPR006194">
    <property type="entry name" value="Gly-tRNA-synth_heterodimer"/>
</dbReference>
<keyword evidence="7 10" id="KW-0648">Protein biosynthesis</keyword>
<keyword evidence="8 10" id="KW-0030">Aminoacyl-tRNA synthetase</keyword>
<proteinExistence type="inferred from homology"/>
<dbReference type="GO" id="GO:0005829">
    <property type="term" value="C:cytosol"/>
    <property type="evidence" value="ECO:0007669"/>
    <property type="project" value="TreeGrafter"/>
</dbReference>
<dbReference type="GO" id="GO:0005524">
    <property type="term" value="F:ATP binding"/>
    <property type="evidence" value="ECO:0007669"/>
    <property type="project" value="UniProtKB-UniRule"/>
</dbReference>